<sequence length="994" mass="113914">KNVNNITTRQRRRRITAELLQVENEVKSTDSRTKHLIPKSDLISFNVTPENVHNFNSSSIIDSDILEYSNSNSVLYNTSNLNMEVNASQNQNINASSIHVIHHKKDQAISFKDFLRSWAIQENINASSLNKLLRGFSNYGLNVTYGLPLDSRTLLNTPRSTEIRRVEPGFYSNLGIEQGILEYLKNNPNIANNAIEILFNIDGLPVTKSGSKDFVVEASNLTHSGITYLGKTYSFSIKGFCADAPAKAMVLNIKYHTGYSSCTKCNIVGDYLERRVCFTEYIGRKRSDKSFVDHEDENYHQGTSPLENIPRLGLVSQVPLDYQHLVCLGIVKKLLLMWNFGDLRVRIPFRNVQLISSALIHLVKNHVPIEFQRKPRSLNYVKKWKATEYRQLLLYSGPFILKNILSNEVYENFITLRVAISILCSKRYCYQKKWLNYAQNLIECFVKQYGIIYGKHNISYNIHGLLHLVDDVENYGSLDYFSTFKFESYLGHLKNKIPKEDKPLQQIVRRYTESIALNNLNKLSNASDINTSGEIIFINPHMNGPLLQGCTNSQYEKLKFNDILKKYDGVFVIIGKEYLKKSDLYKLPCPSSTLGIYEVDDLSEFMTWPVKDIEFKYSCKLPRPDTDVHTENQYNKAVKNMTDPTDFWPVWSIEKILGSSDSFERAFEKLKTVIQFNYSECDTEIEALAKSQRQIRAKKNNNYSPDQNKSFTLSHKDGTTSSNIVYPDIPSPSMFQEPLSQLNKRKFNTLETSSTDLSNNSSQHTEYHTLVTGKSPSPVNKKTNNRKDSKSIDLVKRPTRGIFSDESPSPVNKGIKMKQFSALMKSILEIKTQNCQIISNQERIFNQLAVNDSSNCPSNSLDKEYSIHYKKFPLKNNDDLNYIEGLLKDDLFYQYLSKIISMYGRSDIGTFVKTCLDNLFTNSVGTSITITGKINKCFGNEPILSMKTLKLFNVICETGRNKFPNNYTDDIVIKTTSSWLRHSKERLKRKETNA</sequence>
<dbReference type="PANTHER" id="PTHR33053">
    <property type="entry name" value="PROTEIN, PUTATIVE-RELATED"/>
    <property type="match status" value="1"/>
</dbReference>
<evidence type="ECO:0000313" key="3">
    <source>
        <dbReference type="Proteomes" id="UP000478052"/>
    </source>
</evidence>
<keyword evidence="3" id="KW-1185">Reference proteome</keyword>
<comment type="caution">
    <text evidence="2">The sequence shown here is derived from an EMBL/GenBank/DDBJ whole genome shotgun (WGS) entry which is preliminary data.</text>
</comment>
<proteinExistence type="predicted"/>
<evidence type="ECO:0000313" key="2">
    <source>
        <dbReference type="EMBL" id="KAF0714968.1"/>
    </source>
</evidence>
<feature type="region of interest" description="Disordered" evidence="1">
    <location>
        <begin position="769"/>
        <end position="789"/>
    </location>
</feature>
<dbReference type="PANTHER" id="PTHR33053:SF25">
    <property type="entry name" value="TRANSPOSASE DOMAIN-CONTAINING PROTEIN"/>
    <property type="match status" value="1"/>
</dbReference>
<protein>
    <recommendedName>
        <fullName evidence="4">DUF4806 domain-containing protein</fullName>
    </recommendedName>
</protein>
<feature type="compositionally biased region" description="Polar residues" evidence="1">
    <location>
        <begin position="772"/>
        <end position="782"/>
    </location>
</feature>
<evidence type="ECO:0008006" key="4">
    <source>
        <dbReference type="Google" id="ProtNLM"/>
    </source>
</evidence>
<feature type="region of interest" description="Disordered" evidence="1">
    <location>
        <begin position="698"/>
        <end position="723"/>
    </location>
</feature>
<name>A0A6G0VZ71_APHCR</name>
<feature type="non-terminal residue" evidence="2">
    <location>
        <position position="1"/>
    </location>
</feature>
<reference evidence="2 3" key="1">
    <citation type="submission" date="2019-08" db="EMBL/GenBank/DDBJ databases">
        <title>Whole genome of Aphis craccivora.</title>
        <authorList>
            <person name="Voronova N.V."/>
            <person name="Shulinski R.S."/>
            <person name="Bandarenka Y.V."/>
            <person name="Zhorov D.G."/>
            <person name="Warner D."/>
        </authorList>
    </citation>
    <scope>NUCLEOTIDE SEQUENCE [LARGE SCALE GENOMIC DNA]</scope>
    <source>
        <strain evidence="2">180601</strain>
        <tissue evidence="2">Whole Body</tissue>
    </source>
</reference>
<accession>A0A6G0VZ71</accession>
<organism evidence="2 3">
    <name type="scientific">Aphis craccivora</name>
    <name type="common">Cowpea aphid</name>
    <dbReference type="NCBI Taxonomy" id="307492"/>
    <lineage>
        <taxon>Eukaryota</taxon>
        <taxon>Metazoa</taxon>
        <taxon>Ecdysozoa</taxon>
        <taxon>Arthropoda</taxon>
        <taxon>Hexapoda</taxon>
        <taxon>Insecta</taxon>
        <taxon>Pterygota</taxon>
        <taxon>Neoptera</taxon>
        <taxon>Paraneoptera</taxon>
        <taxon>Hemiptera</taxon>
        <taxon>Sternorrhyncha</taxon>
        <taxon>Aphidomorpha</taxon>
        <taxon>Aphidoidea</taxon>
        <taxon>Aphididae</taxon>
        <taxon>Aphidini</taxon>
        <taxon>Aphis</taxon>
        <taxon>Aphis</taxon>
    </lineage>
</organism>
<dbReference type="AlphaFoldDB" id="A0A6G0VZ71"/>
<feature type="compositionally biased region" description="Polar residues" evidence="1">
    <location>
        <begin position="700"/>
        <end position="723"/>
    </location>
</feature>
<dbReference type="EMBL" id="VUJU01010273">
    <property type="protein sequence ID" value="KAF0714968.1"/>
    <property type="molecule type" value="Genomic_DNA"/>
</dbReference>
<evidence type="ECO:0000256" key="1">
    <source>
        <dbReference type="SAM" id="MobiDB-lite"/>
    </source>
</evidence>
<gene>
    <name evidence="2" type="ORF">FWK35_00028160</name>
</gene>
<dbReference type="OrthoDB" id="6595879at2759"/>
<dbReference type="Proteomes" id="UP000478052">
    <property type="component" value="Unassembled WGS sequence"/>
</dbReference>